<comment type="caution">
    <text evidence="1">The sequence shown here is derived from an EMBL/GenBank/DDBJ whole genome shotgun (WGS) entry which is preliminary data.</text>
</comment>
<proteinExistence type="predicted"/>
<keyword evidence="2" id="KW-1185">Reference proteome</keyword>
<protein>
    <submittedName>
        <fullName evidence="1">Uncharacterized protein</fullName>
    </submittedName>
</protein>
<dbReference type="Proteomes" id="UP001222325">
    <property type="component" value="Unassembled WGS sequence"/>
</dbReference>
<dbReference type="EMBL" id="JARJCN010000035">
    <property type="protein sequence ID" value="KAJ7085242.1"/>
    <property type="molecule type" value="Genomic_DNA"/>
</dbReference>
<dbReference type="AlphaFoldDB" id="A0AAD6XPH3"/>
<reference evidence="1" key="1">
    <citation type="submission" date="2023-03" db="EMBL/GenBank/DDBJ databases">
        <title>Massive genome expansion in bonnet fungi (Mycena s.s.) driven by repeated elements and novel gene families across ecological guilds.</title>
        <authorList>
            <consortium name="Lawrence Berkeley National Laboratory"/>
            <person name="Harder C.B."/>
            <person name="Miyauchi S."/>
            <person name="Viragh M."/>
            <person name="Kuo A."/>
            <person name="Thoen E."/>
            <person name="Andreopoulos B."/>
            <person name="Lu D."/>
            <person name="Skrede I."/>
            <person name="Drula E."/>
            <person name="Henrissat B."/>
            <person name="Morin E."/>
            <person name="Kohler A."/>
            <person name="Barry K."/>
            <person name="LaButti K."/>
            <person name="Morin E."/>
            <person name="Salamov A."/>
            <person name="Lipzen A."/>
            <person name="Mereny Z."/>
            <person name="Hegedus B."/>
            <person name="Baldrian P."/>
            <person name="Stursova M."/>
            <person name="Weitz H."/>
            <person name="Taylor A."/>
            <person name="Grigoriev I.V."/>
            <person name="Nagy L.G."/>
            <person name="Martin F."/>
            <person name="Kauserud H."/>
        </authorList>
    </citation>
    <scope>NUCLEOTIDE SEQUENCE</scope>
    <source>
        <strain evidence="1">CBHHK173m</strain>
    </source>
</reference>
<accession>A0AAD6XPH3</accession>
<name>A0AAD6XPH3_9AGAR</name>
<evidence type="ECO:0000313" key="2">
    <source>
        <dbReference type="Proteomes" id="UP001222325"/>
    </source>
</evidence>
<evidence type="ECO:0000313" key="1">
    <source>
        <dbReference type="EMBL" id="KAJ7085242.1"/>
    </source>
</evidence>
<gene>
    <name evidence="1" type="ORF">B0H15DRAFT_380338</name>
</gene>
<organism evidence="1 2">
    <name type="scientific">Mycena belliarum</name>
    <dbReference type="NCBI Taxonomy" id="1033014"/>
    <lineage>
        <taxon>Eukaryota</taxon>
        <taxon>Fungi</taxon>
        <taxon>Dikarya</taxon>
        <taxon>Basidiomycota</taxon>
        <taxon>Agaricomycotina</taxon>
        <taxon>Agaricomycetes</taxon>
        <taxon>Agaricomycetidae</taxon>
        <taxon>Agaricales</taxon>
        <taxon>Marasmiineae</taxon>
        <taxon>Mycenaceae</taxon>
        <taxon>Mycena</taxon>
    </lineage>
</organism>
<sequence>MAPGRRIAVSRAAYRVSIFLPGAARRRPQTYINTLGHLGPHAPRRRIAVPRAGVRRPDQFFFSALRAVVVLDARIRARRAGCIYIARAFFDSRTIGLVSNCAQIIRGALSHFGSPHHAQRCTCCVLAPVPFSILTSIFLFRRSAPTCIMPQSAVKLVRALPCCASSANLKCADFCVCIQQAGPISTSMP</sequence>